<keyword evidence="2" id="KW-1185">Reference proteome</keyword>
<reference evidence="1 2" key="1">
    <citation type="journal article" date="2024" name="J Genomics">
        <title>Draft genome sequencing and assembly of Favolaschia claudopus CIRM-BRFM 2984 isolated from oak limbs.</title>
        <authorList>
            <person name="Navarro D."/>
            <person name="Drula E."/>
            <person name="Chaduli D."/>
            <person name="Cazenave R."/>
            <person name="Ahrendt S."/>
            <person name="Wang J."/>
            <person name="Lipzen A."/>
            <person name="Daum C."/>
            <person name="Barry K."/>
            <person name="Grigoriev I.V."/>
            <person name="Favel A."/>
            <person name="Rosso M.N."/>
            <person name="Martin F."/>
        </authorList>
    </citation>
    <scope>NUCLEOTIDE SEQUENCE [LARGE SCALE GENOMIC DNA]</scope>
    <source>
        <strain evidence="1 2">CIRM-BRFM 2984</strain>
    </source>
</reference>
<comment type="caution">
    <text evidence="1">The sequence shown here is derived from an EMBL/GenBank/DDBJ whole genome shotgun (WGS) entry which is preliminary data.</text>
</comment>
<sequence>MNYFRAPSAASDESDHSTGSDAGVHFCSKCDVCPMCGAPPSAREDDEYLPVPHVDRVPFSRERVLPAVPFALPFTLFVLEAYLQGGWTSPLALNMAFVIPECNLVTFQRIESVELPSPLSCSRFSQKNENPAYTTGSKIEEFDALKFGLSANVWVKVPSICFPRISFPCIDRCFDMDPWNFDPKVEGRPTRISQVSVEEYRRPSGDVKTTRFLCFFWRHKDLLYNERLEVWGEILVARARPSDVLSITNMGRRETDLAEQVLERILPALRAFQRFEHPRIAPIVFTVPGGTLLIPRVRIFKPSDDDKTRSLTARIYSFNGPSFVYIPTSCATPFPMPVFPQIQTAIQHLALPHTRRVAAHVHHRFPSGQVKHTGFFCLFRRYKKLAQNMDLNVQGEVLIMRTGDDGESVTDMPETEADLADLVAKELAPGLRAFQGDNRCRGMESLVVTVYAPDADL</sequence>
<dbReference type="Proteomes" id="UP001362999">
    <property type="component" value="Unassembled WGS sequence"/>
</dbReference>
<evidence type="ECO:0000313" key="2">
    <source>
        <dbReference type="Proteomes" id="UP001362999"/>
    </source>
</evidence>
<dbReference type="EMBL" id="JAWWNJ010000009">
    <property type="protein sequence ID" value="KAK7048769.1"/>
    <property type="molecule type" value="Genomic_DNA"/>
</dbReference>
<evidence type="ECO:0000313" key="1">
    <source>
        <dbReference type="EMBL" id="KAK7048769.1"/>
    </source>
</evidence>
<dbReference type="AlphaFoldDB" id="A0AAW0DB92"/>
<accession>A0AAW0DB92</accession>
<protein>
    <submittedName>
        <fullName evidence="1">Uncharacterized protein</fullName>
    </submittedName>
</protein>
<name>A0AAW0DB92_9AGAR</name>
<gene>
    <name evidence="1" type="ORF">R3P38DRAFT_3175008</name>
</gene>
<proteinExistence type="predicted"/>
<organism evidence="1 2">
    <name type="scientific">Favolaschia claudopus</name>
    <dbReference type="NCBI Taxonomy" id="2862362"/>
    <lineage>
        <taxon>Eukaryota</taxon>
        <taxon>Fungi</taxon>
        <taxon>Dikarya</taxon>
        <taxon>Basidiomycota</taxon>
        <taxon>Agaricomycotina</taxon>
        <taxon>Agaricomycetes</taxon>
        <taxon>Agaricomycetidae</taxon>
        <taxon>Agaricales</taxon>
        <taxon>Marasmiineae</taxon>
        <taxon>Mycenaceae</taxon>
        <taxon>Favolaschia</taxon>
    </lineage>
</organism>